<evidence type="ECO:0000256" key="1">
    <source>
        <dbReference type="SAM" id="MobiDB-lite"/>
    </source>
</evidence>
<feature type="region of interest" description="Disordered" evidence="1">
    <location>
        <begin position="225"/>
        <end position="253"/>
    </location>
</feature>
<feature type="region of interest" description="Disordered" evidence="1">
    <location>
        <begin position="396"/>
        <end position="460"/>
    </location>
</feature>
<feature type="compositionally biased region" description="Pro residues" evidence="1">
    <location>
        <begin position="366"/>
        <end position="375"/>
    </location>
</feature>
<dbReference type="OrthoDB" id="8194427at2759"/>
<dbReference type="AlphaFoldDB" id="A0A7R8ZKN2"/>
<feature type="transmembrane region" description="Helical" evidence="2">
    <location>
        <begin position="127"/>
        <end position="146"/>
    </location>
</feature>
<feature type="region of interest" description="Disordered" evidence="1">
    <location>
        <begin position="509"/>
        <end position="571"/>
    </location>
</feature>
<evidence type="ECO:0000256" key="2">
    <source>
        <dbReference type="SAM" id="Phobius"/>
    </source>
</evidence>
<feature type="compositionally biased region" description="Low complexity" evidence="1">
    <location>
        <begin position="281"/>
        <end position="294"/>
    </location>
</feature>
<dbReference type="EMBL" id="OB660486">
    <property type="protein sequence ID" value="CAD7225027.1"/>
    <property type="molecule type" value="Genomic_DNA"/>
</dbReference>
<feature type="compositionally biased region" description="Polar residues" evidence="1">
    <location>
        <begin position="683"/>
        <end position="695"/>
    </location>
</feature>
<organism evidence="3">
    <name type="scientific">Cyprideis torosa</name>
    <dbReference type="NCBI Taxonomy" id="163714"/>
    <lineage>
        <taxon>Eukaryota</taxon>
        <taxon>Metazoa</taxon>
        <taxon>Ecdysozoa</taxon>
        <taxon>Arthropoda</taxon>
        <taxon>Crustacea</taxon>
        <taxon>Oligostraca</taxon>
        <taxon>Ostracoda</taxon>
        <taxon>Podocopa</taxon>
        <taxon>Podocopida</taxon>
        <taxon>Cytherocopina</taxon>
        <taxon>Cytheroidea</taxon>
        <taxon>Cytherideidae</taxon>
        <taxon>Cyprideis</taxon>
    </lineage>
</organism>
<feature type="transmembrane region" description="Helical" evidence="2">
    <location>
        <begin position="12"/>
        <end position="28"/>
    </location>
</feature>
<protein>
    <submittedName>
        <fullName evidence="3">Uncharacterized protein</fullName>
    </submittedName>
</protein>
<name>A0A7R8ZKN2_9CRUS</name>
<feature type="transmembrane region" description="Helical" evidence="2">
    <location>
        <begin position="40"/>
        <end position="62"/>
    </location>
</feature>
<feature type="compositionally biased region" description="Polar residues" evidence="1">
    <location>
        <begin position="345"/>
        <end position="355"/>
    </location>
</feature>
<gene>
    <name evidence="3" type="ORF">CTOB1V02_LOCUS2976</name>
</gene>
<accession>A0A7R8ZKN2</accession>
<reference evidence="3" key="1">
    <citation type="submission" date="2020-11" db="EMBL/GenBank/DDBJ databases">
        <authorList>
            <person name="Tran Van P."/>
        </authorList>
    </citation>
    <scope>NUCLEOTIDE SEQUENCE</scope>
</reference>
<dbReference type="PANTHER" id="PTHR39952:SF1">
    <property type="match status" value="1"/>
</dbReference>
<evidence type="ECO:0000313" key="3">
    <source>
        <dbReference type="EMBL" id="CAD7225027.1"/>
    </source>
</evidence>
<feature type="region of interest" description="Disordered" evidence="1">
    <location>
        <begin position="600"/>
        <end position="622"/>
    </location>
</feature>
<feature type="region of interest" description="Disordered" evidence="1">
    <location>
        <begin position="274"/>
        <end position="384"/>
    </location>
</feature>
<keyword evidence="2" id="KW-0812">Transmembrane</keyword>
<dbReference type="PANTHER" id="PTHR39952">
    <property type="entry name" value="FI02073P"/>
    <property type="match status" value="1"/>
</dbReference>
<proteinExistence type="predicted"/>
<keyword evidence="2" id="KW-1133">Transmembrane helix</keyword>
<keyword evidence="2" id="KW-0472">Membrane</keyword>
<sequence length="705" mass="77098">MLGYLASPPRLTLASELLISGGLLVTFVRKKTRRGCMLKISGLLCLLCAVLCVVVTISTTVVHMNRLQTLRECFYRPHVQTCTCLSAVMDPVKAMEGDETAVARFAFMGTSDCEVVHGALYSCLRGLFGLSVIGILVSIFSCMLVYQLMTHEKKKAYWEQLELRRRSFFRTHPNLLLPYPPPPLMDEYGFNPNTVPAYGWPTPFASPTDGPYWPLRSTCLLEEASFGHSRPRPQSNGRADHPSGPPLHTALTPHEADNDWHWLPWRQTSAAGHSNRYSLHESSTTSGATSATEGVMGDLAPLMGGSGSGPPPMPSFHRPYNSLRRLPTSNYDRGTHRSSVARGPTSASFCVSSRCSMPPGQEEYWGPPPPYPATPKTPRSSNPKAVMARDEILRLIQSDSPTGGRQRVPKSPKQTSREVVEFSPPSPKDNRSPADLDQLLRTPSGKRTLPRSLSGRRVTASGTECMSLPLKRKTDFLALGAATLHEGEKKRESIPRLEAKQERSAFRQVIPNSRKNSRDPLVLPVSSPGLSVGRHGNHLKSPATDSTTSSVFPAEETSTSSRSSSPGMTATDAEVASFFQEDLAENPSSASPLMIVKLSTECSKPRRTNRSRSMGGNDQKRRTLQEGLLSDSEILNSSLGICANGDLGGIPRPPASLVTKRSSFKSEPSSPRRSKSPRSPRSANTRHQVSKSSELFLSDIKSIRV</sequence>
<feature type="region of interest" description="Disordered" evidence="1">
    <location>
        <begin position="645"/>
        <end position="705"/>
    </location>
</feature>